<proteinExistence type="predicted"/>
<feature type="domain" description="Methyltransferase" evidence="1">
    <location>
        <begin position="58"/>
        <end position="171"/>
    </location>
</feature>
<gene>
    <name evidence="2" type="ORF">PENSTE_c008G00999</name>
</gene>
<dbReference type="CDD" id="cd02440">
    <property type="entry name" value="AdoMet_MTases"/>
    <property type="match status" value="1"/>
</dbReference>
<dbReference type="Gene3D" id="3.40.50.150">
    <property type="entry name" value="Vaccinia Virus protein VP39"/>
    <property type="match status" value="1"/>
</dbReference>
<reference evidence="3" key="1">
    <citation type="journal article" date="2017" name="Nat. Microbiol.">
        <title>Global analysis of biosynthetic gene clusters reveals vast potential of secondary metabolite production in Penicillium species.</title>
        <authorList>
            <person name="Nielsen J.C."/>
            <person name="Grijseels S."/>
            <person name="Prigent S."/>
            <person name="Ji B."/>
            <person name="Dainat J."/>
            <person name="Nielsen K.F."/>
            <person name="Frisvad J.C."/>
            <person name="Workman M."/>
            <person name="Nielsen J."/>
        </authorList>
    </citation>
    <scope>NUCLEOTIDE SEQUENCE [LARGE SCALE GENOMIC DNA]</scope>
    <source>
        <strain evidence="3">IBT 24891</strain>
    </source>
</reference>
<dbReference type="SUPFAM" id="SSF53335">
    <property type="entry name" value="S-adenosyl-L-methionine-dependent methyltransferases"/>
    <property type="match status" value="1"/>
</dbReference>
<dbReference type="InterPro" id="IPR025714">
    <property type="entry name" value="Methyltranfer_dom"/>
</dbReference>
<name>A0A1V6TC01_9EURO</name>
<protein>
    <recommendedName>
        <fullName evidence="1">Methyltransferase domain-containing protein</fullName>
    </recommendedName>
</protein>
<dbReference type="Pfam" id="PF13847">
    <property type="entry name" value="Methyltransf_31"/>
    <property type="match status" value="1"/>
</dbReference>
<evidence type="ECO:0000313" key="2">
    <source>
        <dbReference type="EMBL" id="OQE23564.1"/>
    </source>
</evidence>
<dbReference type="AlphaFoldDB" id="A0A1V6TC01"/>
<evidence type="ECO:0000259" key="1">
    <source>
        <dbReference type="Pfam" id="PF13847"/>
    </source>
</evidence>
<sequence length="293" mass="32775">MSTTLIEQPRDLYSSPYLVDYYDLVAPNSRSVNDASFYWGVYQKLLSIRPPSSDDPFVVMDVGTGTGRVIHDLASNAISSGADFHNVEIIGVDNAQHMLDKAQEITTGIFKDCGSWVHGSALSLSDVMEPRQHQKVDLLIFSIGSISHLSEAGQPECFLEEVSKVLRPRTGRAYVSIYDGSLLNPDEKIAFHQPPGVTEIQSTTYPSVVYRESNHRGDLDGNVKFVKFELEVVNIENQSVLEKNEISMKMRQWMKDEIVDLASKTELDFVDSIKGAHETFYVFSITADAESRQ</sequence>
<comment type="caution">
    <text evidence="2">The sequence shown here is derived from an EMBL/GenBank/DDBJ whole genome shotgun (WGS) entry which is preliminary data.</text>
</comment>
<organism evidence="2 3">
    <name type="scientific">Penicillium steckii</name>
    <dbReference type="NCBI Taxonomy" id="303698"/>
    <lineage>
        <taxon>Eukaryota</taxon>
        <taxon>Fungi</taxon>
        <taxon>Dikarya</taxon>
        <taxon>Ascomycota</taxon>
        <taxon>Pezizomycotina</taxon>
        <taxon>Eurotiomycetes</taxon>
        <taxon>Eurotiomycetidae</taxon>
        <taxon>Eurotiales</taxon>
        <taxon>Aspergillaceae</taxon>
        <taxon>Penicillium</taxon>
    </lineage>
</organism>
<dbReference type="InterPro" id="IPR029063">
    <property type="entry name" value="SAM-dependent_MTases_sf"/>
</dbReference>
<keyword evidence="3" id="KW-1185">Reference proteome</keyword>
<dbReference type="OrthoDB" id="5339271at2759"/>
<accession>A0A1V6TC01</accession>
<dbReference type="EMBL" id="MLKD01000008">
    <property type="protein sequence ID" value="OQE23564.1"/>
    <property type="molecule type" value="Genomic_DNA"/>
</dbReference>
<dbReference type="Proteomes" id="UP000191285">
    <property type="component" value="Unassembled WGS sequence"/>
</dbReference>
<evidence type="ECO:0000313" key="3">
    <source>
        <dbReference type="Proteomes" id="UP000191285"/>
    </source>
</evidence>